<feature type="domain" description="S1 motif" evidence="4">
    <location>
        <begin position="271"/>
        <end position="339"/>
    </location>
</feature>
<reference evidence="5 6" key="1">
    <citation type="journal article" date="2020" name="ISME J.">
        <title>Comparative genomics reveals insights into cyanobacterial evolution and habitat adaptation.</title>
        <authorList>
            <person name="Chen M.Y."/>
            <person name="Teng W.K."/>
            <person name="Zhao L."/>
            <person name="Hu C.X."/>
            <person name="Zhou Y.K."/>
            <person name="Han B.P."/>
            <person name="Song L.R."/>
            <person name="Shu W.S."/>
        </authorList>
    </citation>
    <scope>NUCLEOTIDE SEQUENCE [LARGE SCALE GENOMIC DNA]</scope>
    <source>
        <strain evidence="5 6">FACHB-252</strain>
    </source>
</reference>
<dbReference type="InterPro" id="IPR050437">
    <property type="entry name" value="Ribos_protein_bS1-like"/>
</dbReference>
<accession>A0ABR8HMV6</accession>
<dbReference type="Pfam" id="PF00575">
    <property type="entry name" value="S1"/>
    <property type="match status" value="1"/>
</dbReference>
<keyword evidence="2" id="KW-0689">Ribosomal protein</keyword>
<protein>
    <submittedName>
        <fullName evidence="5">S1 RNA-binding domain-containing protein</fullName>
    </submittedName>
</protein>
<dbReference type="SUPFAM" id="SSF50249">
    <property type="entry name" value="Nucleic acid-binding proteins"/>
    <property type="match status" value="1"/>
</dbReference>
<dbReference type="PROSITE" id="PS50126">
    <property type="entry name" value="S1"/>
    <property type="match status" value="1"/>
</dbReference>
<dbReference type="InterPro" id="IPR012340">
    <property type="entry name" value="NA-bd_OB-fold"/>
</dbReference>
<dbReference type="PANTHER" id="PTHR10724">
    <property type="entry name" value="30S RIBOSOMAL PROTEIN S1"/>
    <property type="match status" value="1"/>
</dbReference>
<evidence type="ECO:0000313" key="6">
    <source>
        <dbReference type="Proteomes" id="UP000606396"/>
    </source>
</evidence>
<evidence type="ECO:0000256" key="1">
    <source>
        <dbReference type="ARBA" id="ARBA00006767"/>
    </source>
</evidence>
<dbReference type="RefSeq" id="WP_190952834.1">
    <property type="nucleotide sequence ID" value="NZ_JACJTC010000050.1"/>
</dbReference>
<evidence type="ECO:0000313" key="5">
    <source>
        <dbReference type="EMBL" id="MBD2616390.1"/>
    </source>
</evidence>
<dbReference type="PANTHER" id="PTHR10724:SF7">
    <property type="entry name" value="SMALL RIBOSOMAL SUBUNIT PROTEIN BS1C"/>
    <property type="match status" value="1"/>
</dbReference>
<keyword evidence="6" id="KW-1185">Reference proteome</keyword>
<gene>
    <name evidence="5" type="ORF">H6G94_35075</name>
</gene>
<evidence type="ECO:0000256" key="2">
    <source>
        <dbReference type="ARBA" id="ARBA00022980"/>
    </source>
</evidence>
<name>A0ABR8HMV6_NOSPU</name>
<comment type="similarity">
    <text evidence="1">Belongs to the bacterial ribosomal protein bS1 family.</text>
</comment>
<dbReference type="Gene3D" id="2.40.50.140">
    <property type="entry name" value="Nucleic acid-binding proteins"/>
    <property type="match status" value="1"/>
</dbReference>
<keyword evidence="3" id="KW-0687">Ribonucleoprotein</keyword>
<dbReference type="SMART" id="SM00316">
    <property type="entry name" value="S1"/>
    <property type="match status" value="1"/>
</dbReference>
<comment type="caution">
    <text evidence="5">The sequence shown here is derived from an EMBL/GenBank/DDBJ whole genome shotgun (WGS) entry which is preliminary data.</text>
</comment>
<evidence type="ECO:0000256" key="3">
    <source>
        <dbReference type="ARBA" id="ARBA00023274"/>
    </source>
</evidence>
<dbReference type="InterPro" id="IPR003029">
    <property type="entry name" value="S1_domain"/>
</dbReference>
<dbReference type="Proteomes" id="UP000606396">
    <property type="component" value="Unassembled WGS sequence"/>
</dbReference>
<evidence type="ECO:0000259" key="4">
    <source>
        <dbReference type="PROSITE" id="PS50126"/>
    </source>
</evidence>
<sequence>MRVTLTQFSNESILRGWILLRIEADHICTQIWTSSTFNPYQELYIWLGQIRDCQLPAKMVIDEEGHGVELIAESLSDAVVQLRIEPWMCAHDTTTRLKITTSRCELIKAFHNGIITFVQDEYQPSQWSYIDDLSNINWGALLEPSNMNAQNWRTRKAMYWGGWGRASETGRETVWNQLTPLQQWLVILHDVMLWITNLTANGQITEAYALVSLYKNLPIDIALGEFDASWYSQRRIDLNKKYGLRENFIERRTPYNHSASAKARLKTLKLGQLVDGTIHKINSYGVFVNIGGYYALLHIAAISQQTVEHPQQVFQVGEWVRAIIISIDVEKGRVSLSTSDLELEPGDMLKDPLVVYEKAEEMAARYYQNVVLKLQRE</sequence>
<dbReference type="EMBL" id="JACJTC010000050">
    <property type="protein sequence ID" value="MBD2616390.1"/>
    <property type="molecule type" value="Genomic_DNA"/>
</dbReference>
<proteinExistence type="inferred from homology"/>
<organism evidence="5 6">
    <name type="scientific">Nostoc punctiforme FACHB-252</name>
    <dbReference type="NCBI Taxonomy" id="1357509"/>
    <lineage>
        <taxon>Bacteria</taxon>
        <taxon>Bacillati</taxon>
        <taxon>Cyanobacteriota</taxon>
        <taxon>Cyanophyceae</taxon>
        <taxon>Nostocales</taxon>
        <taxon>Nostocaceae</taxon>
        <taxon>Nostoc</taxon>
    </lineage>
</organism>